<name>A0A3B1BXH3_9ZZZZ</name>
<evidence type="ECO:0008006" key="2">
    <source>
        <dbReference type="Google" id="ProtNLM"/>
    </source>
</evidence>
<dbReference type="InterPro" id="IPR036107">
    <property type="entry name" value="CsrA_sf"/>
</dbReference>
<dbReference type="GO" id="GO:0006402">
    <property type="term" value="P:mRNA catabolic process"/>
    <property type="evidence" value="ECO:0007669"/>
    <property type="project" value="InterPro"/>
</dbReference>
<dbReference type="InterPro" id="IPR003751">
    <property type="entry name" value="CsrA"/>
</dbReference>
<sequence>MKGNHVRVGIEAPDDVQIMREELLERLEAGP</sequence>
<dbReference type="GO" id="GO:0003723">
    <property type="term" value="F:RNA binding"/>
    <property type="evidence" value="ECO:0007669"/>
    <property type="project" value="InterPro"/>
</dbReference>
<accession>A0A3B1BXH3</accession>
<gene>
    <name evidence="1" type="ORF">MNBD_GAMMA25-183</name>
</gene>
<proteinExistence type="predicted"/>
<dbReference type="AlphaFoldDB" id="A0A3B1BXH3"/>
<organism evidence="1">
    <name type="scientific">hydrothermal vent metagenome</name>
    <dbReference type="NCBI Taxonomy" id="652676"/>
    <lineage>
        <taxon>unclassified sequences</taxon>
        <taxon>metagenomes</taxon>
        <taxon>ecological metagenomes</taxon>
    </lineage>
</organism>
<dbReference type="Gene3D" id="2.60.40.4380">
    <property type="entry name" value="Translational regulator CsrA"/>
    <property type="match status" value="1"/>
</dbReference>
<dbReference type="Pfam" id="PF02599">
    <property type="entry name" value="CsrA"/>
    <property type="match status" value="1"/>
</dbReference>
<dbReference type="SUPFAM" id="SSF117130">
    <property type="entry name" value="CsrA-like"/>
    <property type="match status" value="1"/>
</dbReference>
<dbReference type="GO" id="GO:0006109">
    <property type="term" value="P:regulation of carbohydrate metabolic process"/>
    <property type="evidence" value="ECO:0007669"/>
    <property type="project" value="InterPro"/>
</dbReference>
<protein>
    <recommendedName>
        <fullName evidence="2">Carbon storage regulator</fullName>
    </recommendedName>
</protein>
<reference evidence="1" key="1">
    <citation type="submission" date="2018-06" db="EMBL/GenBank/DDBJ databases">
        <authorList>
            <person name="Zhirakovskaya E."/>
        </authorList>
    </citation>
    <scope>NUCLEOTIDE SEQUENCE</scope>
</reference>
<evidence type="ECO:0000313" key="1">
    <source>
        <dbReference type="EMBL" id="VAX09337.1"/>
    </source>
</evidence>
<dbReference type="EMBL" id="UOFY01000035">
    <property type="protein sequence ID" value="VAX09337.1"/>
    <property type="molecule type" value="Genomic_DNA"/>
</dbReference>